<comment type="subunit">
    <text evidence="1">Heterodimer with IL12B; disulfide-linked. The heterodimer is known as interleukin IL-12.</text>
</comment>
<comment type="similarity">
    <text evidence="1">Belongs to the IL-6 superfamily.</text>
</comment>
<dbReference type="InterPro" id="IPR009079">
    <property type="entry name" value="4_helix_cytokine-like_core"/>
</dbReference>
<keyword evidence="3" id="KW-1185">Reference proteome</keyword>
<gene>
    <name evidence="1" type="primary">IL12A</name>
    <name evidence="2" type="ORF">SKAU_G00088220</name>
</gene>
<dbReference type="GO" id="GO:0008083">
    <property type="term" value="F:growth factor activity"/>
    <property type="evidence" value="ECO:0007669"/>
    <property type="project" value="UniProtKB-KW"/>
</dbReference>
<dbReference type="Gene3D" id="1.20.1250.10">
    <property type="match status" value="1"/>
</dbReference>
<reference evidence="2" key="1">
    <citation type="journal article" date="2023" name="Science">
        <title>Genome structures resolve the early diversification of teleost fishes.</title>
        <authorList>
            <person name="Parey E."/>
            <person name="Louis A."/>
            <person name="Montfort J."/>
            <person name="Bouchez O."/>
            <person name="Roques C."/>
            <person name="Iampietro C."/>
            <person name="Lluch J."/>
            <person name="Castinel A."/>
            <person name="Donnadieu C."/>
            <person name="Desvignes T."/>
            <person name="Floi Bucao C."/>
            <person name="Jouanno E."/>
            <person name="Wen M."/>
            <person name="Mejri S."/>
            <person name="Dirks R."/>
            <person name="Jansen H."/>
            <person name="Henkel C."/>
            <person name="Chen W.J."/>
            <person name="Zahm M."/>
            <person name="Cabau C."/>
            <person name="Klopp C."/>
            <person name="Thompson A.W."/>
            <person name="Robinson-Rechavi M."/>
            <person name="Braasch I."/>
            <person name="Lecointre G."/>
            <person name="Bobe J."/>
            <person name="Postlethwait J.H."/>
            <person name="Berthelot C."/>
            <person name="Roest Crollius H."/>
            <person name="Guiguen Y."/>
        </authorList>
    </citation>
    <scope>NUCLEOTIDE SEQUENCE</scope>
    <source>
        <strain evidence="2">WJC10195</strain>
    </source>
</reference>
<keyword evidence="1" id="KW-1015">Disulfide bond</keyword>
<accession>A0A9Q1J5V8</accession>
<evidence type="ECO:0000313" key="3">
    <source>
        <dbReference type="Proteomes" id="UP001152622"/>
    </source>
</evidence>
<dbReference type="EMBL" id="JAINUF010000003">
    <property type="protein sequence ID" value="KAJ8368794.1"/>
    <property type="molecule type" value="Genomic_DNA"/>
</dbReference>
<comment type="caution">
    <text evidence="2">The sequence shown here is derived from an EMBL/GenBank/DDBJ whole genome shotgun (WGS) entry which is preliminary data.</text>
</comment>
<proteinExistence type="inferred from homology"/>
<protein>
    <recommendedName>
        <fullName evidence="1">Interleukin-12 subunit alpha</fullName>
        <shortName evidence="1">IL-12A</shortName>
    </recommendedName>
</protein>
<sequence length="125" mass="14457">MKECVEFSRILLNVSYNLTRADNVCLGNIKVDLEYHRNKLLAYKKPLLDSSVVEAINNLLKNCNFPSAPQDSRDSTLTTPISPQSLKEFERRQQLCRELKGFHVRTITINRIMGYIAVQKEEKEN</sequence>
<keyword evidence="1" id="KW-0964">Secreted</keyword>
<keyword evidence="1" id="KW-0339">Growth factor</keyword>
<evidence type="ECO:0000256" key="1">
    <source>
        <dbReference type="RuleBase" id="RU363133"/>
    </source>
</evidence>
<dbReference type="AlphaFoldDB" id="A0A9Q1J5V8"/>
<dbReference type="InterPro" id="IPR004281">
    <property type="entry name" value="IL-12_alpha"/>
</dbReference>
<dbReference type="GO" id="GO:0006955">
    <property type="term" value="P:immune response"/>
    <property type="evidence" value="ECO:0007669"/>
    <property type="project" value="InterPro"/>
</dbReference>
<dbReference type="SUPFAM" id="SSF47266">
    <property type="entry name" value="4-helical cytokines"/>
    <property type="match status" value="1"/>
</dbReference>
<dbReference type="GO" id="GO:0005615">
    <property type="term" value="C:extracellular space"/>
    <property type="evidence" value="ECO:0007669"/>
    <property type="project" value="UniProtKB-KW"/>
</dbReference>
<name>A0A9Q1J5V8_SYNKA</name>
<dbReference type="Pfam" id="PF03039">
    <property type="entry name" value="IL12"/>
    <property type="match status" value="1"/>
</dbReference>
<comment type="subcellular location">
    <subcellularLocation>
        <location evidence="1">Secreted</location>
    </subcellularLocation>
</comment>
<keyword evidence="1" id="KW-0202">Cytokine</keyword>
<evidence type="ECO:0000313" key="2">
    <source>
        <dbReference type="EMBL" id="KAJ8368794.1"/>
    </source>
</evidence>
<dbReference type="GO" id="GO:0005125">
    <property type="term" value="F:cytokine activity"/>
    <property type="evidence" value="ECO:0007669"/>
    <property type="project" value="UniProtKB-KW"/>
</dbReference>
<organism evidence="2 3">
    <name type="scientific">Synaphobranchus kaupii</name>
    <name type="common">Kaup's arrowtooth eel</name>
    <dbReference type="NCBI Taxonomy" id="118154"/>
    <lineage>
        <taxon>Eukaryota</taxon>
        <taxon>Metazoa</taxon>
        <taxon>Chordata</taxon>
        <taxon>Craniata</taxon>
        <taxon>Vertebrata</taxon>
        <taxon>Euteleostomi</taxon>
        <taxon>Actinopterygii</taxon>
        <taxon>Neopterygii</taxon>
        <taxon>Teleostei</taxon>
        <taxon>Anguilliformes</taxon>
        <taxon>Synaphobranchidae</taxon>
        <taxon>Synaphobranchus</taxon>
    </lineage>
</organism>
<dbReference type="OrthoDB" id="9893660at2759"/>
<dbReference type="Proteomes" id="UP001152622">
    <property type="component" value="Chromosome 3"/>
</dbReference>
<dbReference type="GO" id="GO:0005143">
    <property type="term" value="F:interleukin-12 receptor binding"/>
    <property type="evidence" value="ECO:0007669"/>
    <property type="project" value="InterPro"/>
</dbReference>